<dbReference type="AlphaFoldDB" id="G8T959"/>
<dbReference type="HOGENOM" id="CLU_3313443_0_0_10"/>
<organism evidence="1 2">
    <name type="scientific">Niastella koreensis (strain DSM 17620 / KACC 11465 / NBRC 106392 / GR20-10)</name>
    <dbReference type="NCBI Taxonomy" id="700598"/>
    <lineage>
        <taxon>Bacteria</taxon>
        <taxon>Pseudomonadati</taxon>
        <taxon>Bacteroidota</taxon>
        <taxon>Chitinophagia</taxon>
        <taxon>Chitinophagales</taxon>
        <taxon>Chitinophagaceae</taxon>
        <taxon>Niastella</taxon>
    </lineage>
</organism>
<evidence type="ECO:0000313" key="1">
    <source>
        <dbReference type="EMBL" id="AEV97012.1"/>
    </source>
</evidence>
<dbReference type="KEGG" id="nko:Niako_0626"/>
<proteinExistence type="predicted"/>
<accession>G8T959</accession>
<dbReference type="EMBL" id="CP003178">
    <property type="protein sequence ID" value="AEV97012.1"/>
    <property type="molecule type" value="Genomic_DNA"/>
</dbReference>
<reference evidence="1 2" key="1">
    <citation type="submission" date="2011-12" db="EMBL/GenBank/DDBJ databases">
        <title>The complete genome of Niastella koreensis GR20-10.</title>
        <authorList>
            <consortium name="US DOE Joint Genome Institute (JGI-PGF)"/>
            <person name="Lucas S."/>
            <person name="Han J."/>
            <person name="Lapidus A."/>
            <person name="Bruce D."/>
            <person name="Goodwin L."/>
            <person name="Pitluck S."/>
            <person name="Peters L."/>
            <person name="Kyrpides N."/>
            <person name="Mavromatis K."/>
            <person name="Ivanova N."/>
            <person name="Mikhailova N."/>
            <person name="Davenport K."/>
            <person name="Saunders E."/>
            <person name="Detter J.C."/>
            <person name="Tapia R."/>
            <person name="Han C."/>
            <person name="Land M."/>
            <person name="Hauser L."/>
            <person name="Markowitz V."/>
            <person name="Cheng J.-F."/>
            <person name="Hugenholtz P."/>
            <person name="Woyke T."/>
            <person name="Wu D."/>
            <person name="Tindall B."/>
            <person name="Pomrenke H."/>
            <person name="Brambilla E."/>
            <person name="Klenk H.-P."/>
            <person name="Eisen J.A."/>
        </authorList>
    </citation>
    <scope>NUCLEOTIDE SEQUENCE [LARGE SCALE GENOMIC DNA]</scope>
    <source>
        <strain evidence="2">DSM 17620 / KACC 11465 / NBRC 106392 / GR20-10</strain>
    </source>
</reference>
<evidence type="ECO:0000313" key="2">
    <source>
        <dbReference type="Proteomes" id="UP000005438"/>
    </source>
</evidence>
<gene>
    <name evidence="1" type="ordered locus">Niako_0626</name>
</gene>
<name>G8T959_NIAKG</name>
<protein>
    <submittedName>
        <fullName evidence="1">Uncharacterized protein</fullName>
    </submittedName>
</protein>
<dbReference type="Proteomes" id="UP000005438">
    <property type="component" value="Chromosome"/>
</dbReference>
<dbReference type="STRING" id="700598.Niako_0626"/>
<sequence length="39" mass="4212">MIISPKNIAHTLNSGSADAKGLQQRGYRLVASFLLETLP</sequence>